<keyword evidence="5" id="KW-0233">DNA recombination</keyword>
<keyword evidence="7" id="KW-1185">Reference proteome</keyword>
<evidence type="ECO:0000313" key="6">
    <source>
        <dbReference type="EMBL" id="NDY41360.1"/>
    </source>
</evidence>
<dbReference type="Pfam" id="PF00872">
    <property type="entry name" value="Transposase_mut"/>
    <property type="match status" value="1"/>
</dbReference>
<dbReference type="EMBL" id="JAAGRR010000002">
    <property type="protein sequence ID" value="NDY41360.1"/>
    <property type="molecule type" value="Genomic_DNA"/>
</dbReference>
<dbReference type="GO" id="GO:0006313">
    <property type="term" value="P:DNA transposition"/>
    <property type="evidence" value="ECO:0007669"/>
    <property type="project" value="InterPro"/>
</dbReference>
<keyword evidence="3" id="KW-0815">Transposition</keyword>
<evidence type="ECO:0000313" key="7">
    <source>
        <dbReference type="Proteomes" id="UP000469346"/>
    </source>
</evidence>
<keyword evidence="4" id="KW-0238">DNA-binding</keyword>
<evidence type="ECO:0000256" key="4">
    <source>
        <dbReference type="ARBA" id="ARBA00023125"/>
    </source>
</evidence>
<dbReference type="GO" id="GO:0004803">
    <property type="term" value="F:transposase activity"/>
    <property type="evidence" value="ECO:0007669"/>
    <property type="project" value="InterPro"/>
</dbReference>
<evidence type="ECO:0000256" key="3">
    <source>
        <dbReference type="ARBA" id="ARBA00022578"/>
    </source>
</evidence>
<gene>
    <name evidence="6" type="ORF">G3N55_00650</name>
</gene>
<dbReference type="AlphaFoldDB" id="A0A6N9TLQ5"/>
<evidence type="ECO:0000256" key="5">
    <source>
        <dbReference type="ARBA" id="ARBA00023172"/>
    </source>
</evidence>
<comment type="similarity">
    <text evidence="2">Belongs to the transposase mutator family.</text>
</comment>
<comment type="function">
    <text evidence="1">Required for the transposition of the insertion element.</text>
</comment>
<evidence type="ECO:0000256" key="1">
    <source>
        <dbReference type="ARBA" id="ARBA00002190"/>
    </source>
</evidence>
<organism evidence="6 7">
    <name type="scientific">Dissulfurirhabdus thermomarina</name>
    <dbReference type="NCBI Taxonomy" id="1765737"/>
    <lineage>
        <taxon>Bacteria</taxon>
        <taxon>Deltaproteobacteria</taxon>
        <taxon>Dissulfurirhabdaceae</taxon>
        <taxon>Dissulfurirhabdus</taxon>
    </lineage>
</organism>
<reference evidence="6 7" key="1">
    <citation type="submission" date="2020-02" db="EMBL/GenBank/DDBJ databases">
        <title>Comparative genomics of sulfur disproportionating microorganisms.</title>
        <authorList>
            <person name="Ward L.M."/>
            <person name="Bertran E."/>
            <person name="Johnston D.T."/>
        </authorList>
    </citation>
    <scope>NUCLEOTIDE SEQUENCE [LARGE SCALE GENOMIC DNA]</scope>
    <source>
        <strain evidence="6 7">DSM 100025</strain>
    </source>
</reference>
<proteinExistence type="inferred from homology"/>
<name>A0A6N9TLQ5_DISTH</name>
<comment type="caution">
    <text evidence="6">The sequence shown here is derived from an EMBL/GenBank/DDBJ whole genome shotgun (WGS) entry which is preliminary data.</text>
</comment>
<dbReference type="GO" id="GO:0003677">
    <property type="term" value="F:DNA binding"/>
    <property type="evidence" value="ECO:0007669"/>
    <property type="project" value="UniProtKB-KW"/>
</dbReference>
<protein>
    <submittedName>
        <fullName evidence="6">Uncharacterized protein</fullName>
    </submittedName>
</protein>
<dbReference type="InterPro" id="IPR001207">
    <property type="entry name" value="Transposase_mutator"/>
</dbReference>
<dbReference type="Proteomes" id="UP000469346">
    <property type="component" value="Unassembled WGS sequence"/>
</dbReference>
<sequence length="54" mass="5824">MNDPRKRLSRKAGRRTGVAGIFPDRAAAIGLVGAVPVERNDAWAFLAMVAPCSW</sequence>
<evidence type="ECO:0000256" key="2">
    <source>
        <dbReference type="ARBA" id="ARBA00010961"/>
    </source>
</evidence>
<accession>A0A6N9TLQ5</accession>